<organism evidence="15 16">
    <name type="scientific">Boletus edulis BED1</name>
    <dbReference type="NCBI Taxonomy" id="1328754"/>
    <lineage>
        <taxon>Eukaryota</taxon>
        <taxon>Fungi</taxon>
        <taxon>Dikarya</taxon>
        <taxon>Basidiomycota</taxon>
        <taxon>Agaricomycotina</taxon>
        <taxon>Agaricomycetes</taxon>
        <taxon>Agaricomycetidae</taxon>
        <taxon>Boletales</taxon>
        <taxon>Boletineae</taxon>
        <taxon>Boletaceae</taxon>
        <taxon>Boletoideae</taxon>
        <taxon>Boletus</taxon>
    </lineage>
</organism>
<feature type="region of interest" description="Disordered" evidence="13">
    <location>
        <begin position="1"/>
        <end position="27"/>
    </location>
</feature>
<keyword evidence="9" id="KW-0539">Nucleus</keyword>
<dbReference type="PANTHER" id="PTHR12117:SF0">
    <property type="entry name" value="PROLYL 3-HYDROXYLASE OGFOD1"/>
    <property type="match status" value="1"/>
</dbReference>
<dbReference type="GO" id="GO:0005506">
    <property type="term" value="F:iron ion binding"/>
    <property type="evidence" value="ECO:0007669"/>
    <property type="project" value="InterPro"/>
</dbReference>
<evidence type="ECO:0000256" key="1">
    <source>
        <dbReference type="ARBA" id="ARBA00001961"/>
    </source>
</evidence>
<evidence type="ECO:0000256" key="7">
    <source>
        <dbReference type="ARBA" id="ARBA00023002"/>
    </source>
</evidence>
<dbReference type="InterPro" id="IPR005123">
    <property type="entry name" value="Oxoglu/Fe-dep_dioxygenase_dom"/>
</dbReference>
<evidence type="ECO:0000259" key="14">
    <source>
        <dbReference type="PROSITE" id="PS51471"/>
    </source>
</evidence>
<dbReference type="EMBL" id="WHUW01000019">
    <property type="protein sequence ID" value="KAF8437124.1"/>
    <property type="molecule type" value="Genomic_DNA"/>
</dbReference>
<keyword evidence="5" id="KW-0847">Vitamin C</keyword>
<reference evidence="15" key="2">
    <citation type="journal article" date="2020" name="Nat. Commun.">
        <title>Large-scale genome sequencing of mycorrhizal fungi provides insights into the early evolution of symbiotic traits.</title>
        <authorList>
            <person name="Miyauchi S."/>
            <person name="Kiss E."/>
            <person name="Kuo A."/>
            <person name="Drula E."/>
            <person name="Kohler A."/>
            <person name="Sanchez-Garcia M."/>
            <person name="Morin E."/>
            <person name="Andreopoulos B."/>
            <person name="Barry K.W."/>
            <person name="Bonito G."/>
            <person name="Buee M."/>
            <person name="Carver A."/>
            <person name="Chen C."/>
            <person name="Cichocki N."/>
            <person name="Clum A."/>
            <person name="Culley D."/>
            <person name="Crous P.W."/>
            <person name="Fauchery L."/>
            <person name="Girlanda M."/>
            <person name="Hayes R.D."/>
            <person name="Keri Z."/>
            <person name="LaButti K."/>
            <person name="Lipzen A."/>
            <person name="Lombard V."/>
            <person name="Magnuson J."/>
            <person name="Maillard F."/>
            <person name="Murat C."/>
            <person name="Nolan M."/>
            <person name="Ohm R.A."/>
            <person name="Pangilinan J."/>
            <person name="Pereira M.F."/>
            <person name="Perotto S."/>
            <person name="Peter M."/>
            <person name="Pfister S."/>
            <person name="Riley R."/>
            <person name="Sitrit Y."/>
            <person name="Stielow J.B."/>
            <person name="Szollosi G."/>
            <person name="Zifcakova L."/>
            <person name="Stursova M."/>
            <person name="Spatafora J.W."/>
            <person name="Tedersoo L."/>
            <person name="Vaario L.M."/>
            <person name="Yamada A."/>
            <person name="Yan M."/>
            <person name="Wang P."/>
            <person name="Xu J."/>
            <person name="Bruns T."/>
            <person name="Baldrian P."/>
            <person name="Vilgalys R."/>
            <person name="Dunand C."/>
            <person name="Henrissat B."/>
            <person name="Grigoriev I.V."/>
            <person name="Hibbett D."/>
            <person name="Nagy L.G."/>
            <person name="Martin F.M."/>
        </authorList>
    </citation>
    <scope>NUCLEOTIDE SEQUENCE</scope>
    <source>
        <strain evidence="15">BED1</strain>
    </source>
</reference>
<protein>
    <recommendedName>
        <fullName evidence="12">uS12 prolyl 3,4-dihydroxylase</fullName>
    </recommendedName>
</protein>
<evidence type="ECO:0000313" key="16">
    <source>
        <dbReference type="Proteomes" id="UP001194468"/>
    </source>
</evidence>
<dbReference type="Gene3D" id="3.60.130.20">
    <property type="entry name" value="Oxoglutarate/iron-dependent oxygenase, C-terminal degradation domain"/>
    <property type="match status" value="1"/>
</dbReference>
<dbReference type="GO" id="GO:0031543">
    <property type="term" value="F:peptidyl-proline dioxygenase activity"/>
    <property type="evidence" value="ECO:0007669"/>
    <property type="project" value="TreeGrafter"/>
</dbReference>
<feature type="compositionally biased region" description="Acidic residues" evidence="13">
    <location>
        <begin position="590"/>
        <end position="605"/>
    </location>
</feature>
<evidence type="ECO:0000313" key="15">
    <source>
        <dbReference type="EMBL" id="KAF8437124.1"/>
    </source>
</evidence>
<comment type="caution">
    <text evidence="15">The sequence shown here is derived from an EMBL/GenBank/DDBJ whole genome shotgun (WGS) entry which is preliminary data.</text>
</comment>
<dbReference type="Pfam" id="PF13661">
    <property type="entry name" value="2OG-FeII_Oxy_4"/>
    <property type="match status" value="1"/>
</dbReference>
<dbReference type="InterPro" id="IPR019601">
    <property type="entry name" value="Oxoglutarate/Fe-dep_Oase_C"/>
</dbReference>
<evidence type="ECO:0000256" key="3">
    <source>
        <dbReference type="ARBA" id="ARBA00007443"/>
    </source>
</evidence>
<evidence type="ECO:0000256" key="9">
    <source>
        <dbReference type="ARBA" id="ARBA00023242"/>
    </source>
</evidence>
<feature type="domain" description="Fe2OG dioxygenase" evidence="14">
    <location>
        <begin position="146"/>
        <end position="259"/>
    </location>
</feature>
<dbReference type="InterPro" id="IPR039558">
    <property type="entry name" value="TPA1/OFD1_N"/>
</dbReference>
<dbReference type="GO" id="GO:0009896">
    <property type="term" value="P:positive regulation of catabolic process"/>
    <property type="evidence" value="ECO:0007669"/>
    <property type="project" value="UniProtKB-ARBA"/>
</dbReference>
<dbReference type="PANTHER" id="PTHR12117">
    <property type="entry name" value="HISTONE ACETYLTRANSFERASE COMPLEX"/>
    <property type="match status" value="1"/>
</dbReference>
<dbReference type="GO" id="GO:0005737">
    <property type="term" value="C:cytoplasm"/>
    <property type="evidence" value="ECO:0007669"/>
    <property type="project" value="TreeGrafter"/>
</dbReference>
<dbReference type="GO" id="GO:0010604">
    <property type="term" value="P:positive regulation of macromolecule metabolic process"/>
    <property type="evidence" value="ECO:0007669"/>
    <property type="project" value="UniProtKB-ARBA"/>
</dbReference>
<dbReference type="InterPro" id="IPR043044">
    <property type="entry name" value="TPA1/Ofd1_C"/>
</dbReference>
<reference evidence="15" key="1">
    <citation type="submission" date="2019-10" db="EMBL/GenBank/DDBJ databases">
        <authorList>
            <consortium name="DOE Joint Genome Institute"/>
            <person name="Kuo A."/>
            <person name="Miyauchi S."/>
            <person name="Kiss E."/>
            <person name="Drula E."/>
            <person name="Kohler A."/>
            <person name="Sanchez-Garcia M."/>
            <person name="Andreopoulos B."/>
            <person name="Barry K.W."/>
            <person name="Bonito G."/>
            <person name="Buee M."/>
            <person name="Carver A."/>
            <person name="Chen C."/>
            <person name="Cichocki N."/>
            <person name="Clum A."/>
            <person name="Culley D."/>
            <person name="Crous P.W."/>
            <person name="Fauchery L."/>
            <person name="Girlanda M."/>
            <person name="Hayes R."/>
            <person name="Keri Z."/>
            <person name="LaButti K."/>
            <person name="Lipzen A."/>
            <person name="Lombard V."/>
            <person name="Magnuson J."/>
            <person name="Maillard F."/>
            <person name="Morin E."/>
            <person name="Murat C."/>
            <person name="Nolan M."/>
            <person name="Ohm R."/>
            <person name="Pangilinan J."/>
            <person name="Pereira M."/>
            <person name="Perotto S."/>
            <person name="Peter M."/>
            <person name="Riley R."/>
            <person name="Sitrit Y."/>
            <person name="Stielow B."/>
            <person name="Szollosi G."/>
            <person name="Zifcakova L."/>
            <person name="Stursova M."/>
            <person name="Spatafora J.W."/>
            <person name="Tedersoo L."/>
            <person name="Vaario L.-M."/>
            <person name="Yamada A."/>
            <person name="Yan M."/>
            <person name="Wang P."/>
            <person name="Xu J."/>
            <person name="Bruns T."/>
            <person name="Baldrian P."/>
            <person name="Vilgalys R."/>
            <person name="Henrissat B."/>
            <person name="Grigoriev I.V."/>
            <person name="Hibbett D."/>
            <person name="Nagy L.G."/>
            <person name="Martin F.M."/>
        </authorList>
    </citation>
    <scope>NUCLEOTIDE SEQUENCE</scope>
    <source>
        <strain evidence="15">BED1</strain>
    </source>
</reference>
<dbReference type="GO" id="GO:0006449">
    <property type="term" value="P:regulation of translational termination"/>
    <property type="evidence" value="ECO:0007669"/>
    <property type="project" value="TreeGrafter"/>
</dbReference>
<dbReference type="GO" id="GO:0005634">
    <property type="term" value="C:nucleus"/>
    <property type="evidence" value="ECO:0007669"/>
    <property type="project" value="UniProtKB-SubCell"/>
</dbReference>
<evidence type="ECO:0000256" key="13">
    <source>
        <dbReference type="SAM" id="MobiDB-lite"/>
    </source>
</evidence>
<comment type="similarity">
    <text evidence="3">Belongs to the TPA1 family.</text>
</comment>
<keyword evidence="6" id="KW-0223">Dioxygenase</keyword>
<proteinExistence type="inferred from homology"/>
<keyword evidence="16" id="KW-1185">Reference proteome</keyword>
<feature type="region of interest" description="Disordered" evidence="13">
    <location>
        <begin position="506"/>
        <end position="546"/>
    </location>
</feature>
<dbReference type="Proteomes" id="UP001194468">
    <property type="component" value="Unassembled WGS sequence"/>
</dbReference>
<evidence type="ECO:0000256" key="12">
    <source>
        <dbReference type="ARBA" id="ARBA00081607"/>
    </source>
</evidence>
<keyword evidence="7" id="KW-0560">Oxidoreductase</keyword>
<feature type="compositionally biased region" description="Polar residues" evidence="13">
    <location>
        <begin position="275"/>
        <end position="289"/>
    </location>
</feature>
<evidence type="ECO:0000256" key="6">
    <source>
        <dbReference type="ARBA" id="ARBA00022964"/>
    </source>
</evidence>
<evidence type="ECO:0000256" key="4">
    <source>
        <dbReference type="ARBA" id="ARBA00022723"/>
    </source>
</evidence>
<sequence length="663" mass="73178">MAQVRPRSPTVDDAHHKRLKTSHSPDTDSDIVAQFATNLFDASNIEQLRTSCVDSTPFKHVFVETLFRDDLLRDVKDECTEHLSLTEKETDIYKVNQTGDLASLSYLSDEQRALFPSLLTLRDALYSSRFRAFLRAVTGCGPLSGTKQDMSVNSYTRGCHLLNHDDVIGTRRVSYILYMPLPYDKPWRTEYGGALELYPVRQGGDVPEPDVAPVKAIPPSWNQFVFFEVQPGKSFHSVEEVVVDQEGHIRLSISGWFHAAQPGEEGYVGEETTATHENASSREQLTSSSNLSTCAGKLTQYDDTGDDTEPPHPDVPLSPAYTSFLAKYLNPAYLQLRTLMTIMAKFVDESHLQLQNFIVDELAAALEEGLGEADVADGLSGTSRGGKVPCHGLGVPPSSATSPWTVKAPPHKWRYCTLAQQHDLSTSSSSSPPSSGTTARAKAEDILRELQDTFFPSAAFRAWLTIVTKLIPLSSAVEARRFRPGLDYTLATSDEGESRLDIVLGLTPQPKKTDEENGIRHGKAKAKAKASEDEDEPTGWQAGEWGGWECYMAPHDEEDDPAVYRSKSSKKAQVKEGPESSGASASNNVDDTDEDEDEEGEDEDGTLLTWQPHFNCLLLVLRDEGVLRFVKYVSAAAPGSRWDICSDFEVGMVEGDDEDEEEP</sequence>
<evidence type="ECO:0000256" key="2">
    <source>
        <dbReference type="ARBA" id="ARBA00004123"/>
    </source>
</evidence>
<evidence type="ECO:0000256" key="11">
    <source>
        <dbReference type="ARBA" id="ARBA00051966"/>
    </source>
</evidence>
<dbReference type="InterPro" id="IPR006620">
    <property type="entry name" value="Pro_4_hyd_alph"/>
</dbReference>
<evidence type="ECO:0000256" key="8">
    <source>
        <dbReference type="ARBA" id="ARBA00023004"/>
    </source>
</evidence>
<evidence type="ECO:0000256" key="10">
    <source>
        <dbReference type="ARBA" id="ARBA00047444"/>
    </source>
</evidence>
<comment type="catalytic activity">
    <reaction evidence="10">
        <text>[ribosomal protein uS12]-L-proline + 2-oxoglutarate + O2 = [ribosomal protein uS12]-(3S)-3-hydroxy-L-proline + succinate + CO2</text>
        <dbReference type="Rhea" id="RHEA:54156"/>
        <dbReference type="Rhea" id="RHEA-COMP:13816"/>
        <dbReference type="Rhea" id="RHEA-COMP:13818"/>
        <dbReference type="ChEBI" id="CHEBI:15379"/>
        <dbReference type="ChEBI" id="CHEBI:16526"/>
        <dbReference type="ChEBI" id="CHEBI:16810"/>
        <dbReference type="ChEBI" id="CHEBI:30031"/>
        <dbReference type="ChEBI" id="CHEBI:50342"/>
        <dbReference type="ChEBI" id="CHEBI:85428"/>
    </reaction>
</comment>
<feature type="region of interest" description="Disordered" evidence="13">
    <location>
        <begin position="559"/>
        <end position="607"/>
    </location>
</feature>
<keyword evidence="8" id="KW-0408">Iron</keyword>
<comment type="subcellular location">
    <subcellularLocation>
        <location evidence="2">Nucleus</location>
    </subcellularLocation>
</comment>
<dbReference type="GO" id="GO:0031418">
    <property type="term" value="F:L-ascorbic acid binding"/>
    <property type="evidence" value="ECO:0007669"/>
    <property type="project" value="UniProtKB-KW"/>
</dbReference>
<accession>A0AAD4BR08</accession>
<dbReference type="PROSITE" id="PS51471">
    <property type="entry name" value="FE2OG_OXY"/>
    <property type="match status" value="1"/>
</dbReference>
<dbReference type="SMART" id="SM00702">
    <property type="entry name" value="P4Hc"/>
    <property type="match status" value="1"/>
</dbReference>
<comment type="catalytic activity">
    <reaction evidence="11">
        <text>[ribosomal protein uS12]-(3S)-3-hydroxy-L-proline + 2-oxoglutarate + O2 = [ribosomal protein uS12]-(3S)-3,4-dihydroxy-L-proline + succinate + CO2</text>
        <dbReference type="Rhea" id="RHEA:54160"/>
        <dbReference type="Rhea" id="RHEA-COMP:13817"/>
        <dbReference type="Rhea" id="RHEA-COMP:13818"/>
        <dbReference type="ChEBI" id="CHEBI:15379"/>
        <dbReference type="ChEBI" id="CHEBI:16526"/>
        <dbReference type="ChEBI" id="CHEBI:16810"/>
        <dbReference type="ChEBI" id="CHEBI:30031"/>
        <dbReference type="ChEBI" id="CHEBI:85428"/>
        <dbReference type="ChEBI" id="CHEBI:138052"/>
    </reaction>
</comment>
<name>A0AAD4BR08_BOLED</name>
<dbReference type="AlphaFoldDB" id="A0AAD4BR08"/>
<dbReference type="Gene3D" id="2.60.120.620">
    <property type="entry name" value="q2cbj1_9rhob like domain"/>
    <property type="match status" value="1"/>
</dbReference>
<evidence type="ECO:0000256" key="5">
    <source>
        <dbReference type="ARBA" id="ARBA00022896"/>
    </source>
</evidence>
<dbReference type="FunFam" id="2.60.120.620:FF:000014">
    <property type="entry name" value="Prolyl 3,4-dihydroxylase TPA1"/>
    <property type="match status" value="1"/>
</dbReference>
<comment type="cofactor">
    <cofactor evidence="1">
        <name>L-ascorbate</name>
        <dbReference type="ChEBI" id="CHEBI:38290"/>
    </cofactor>
</comment>
<gene>
    <name evidence="15" type="ORF">L210DRAFT_3647445</name>
</gene>
<dbReference type="InterPro" id="IPR051842">
    <property type="entry name" value="uS12_prolyl_hydroxylase"/>
</dbReference>
<feature type="region of interest" description="Disordered" evidence="13">
    <location>
        <begin position="267"/>
        <end position="289"/>
    </location>
</feature>
<keyword evidence="4" id="KW-0479">Metal-binding</keyword>
<dbReference type="Pfam" id="PF10637">
    <property type="entry name" value="Ofd1_CTDD"/>
    <property type="match status" value="1"/>
</dbReference>